<dbReference type="AlphaFoldDB" id="A0A0B7HL12"/>
<evidence type="ECO:0000313" key="2">
    <source>
        <dbReference type="Proteomes" id="UP000044026"/>
    </source>
</evidence>
<dbReference type="EMBL" id="CDOE01000071">
    <property type="protein sequence ID" value="CEN38577.1"/>
    <property type="molecule type" value="Genomic_DNA"/>
</dbReference>
<dbReference type="RefSeq" id="WP_042000999.1">
    <property type="nucleotide sequence ID" value="NZ_CP022382.1"/>
</dbReference>
<name>A0A0B7HL12_9FLAO</name>
<reference evidence="1 2" key="1">
    <citation type="submission" date="2015-01" db="EMBL/GenBank/DDBJ databases">
        <authorList>
            <person name="Xiang T."/>
            <person name="Song Y."/>
            <person name="Huang L."/>
            <person name="Wang B."/>
            <person name="Wu P."/>
        </authorList>
    </citation>
    <scope>NUCLEOTIDE SEQUENCE [LARGE SCALE GENOMIC DNA]</scope>
    <source>
        <strain evidence="1 2">Cc12</strain>
    </source>
</reference>
<accession>A0A0B7HL12</accession>
<dbReference type="GeneID" id="69579566"/>
<dbReference type="Proteomes" id="UP000044026">
    <property type="component" value="Unassembled WGS sequence"/>
</dbReference>
<sequence length="94" mass="10432">MNSVRKEILIGFLAGLIANAFGILLYVLIFSKYGIETTLKLAYQQGILGALIGLGGILNLLTFFGFLRIKRDERAKGVLLASFMLALFILYLQF</sequence>
<organism evidence="1 2">
    <name type="scientific">Capnocytophaga canimorsus</name>
    <dbReference type="NCBI Taxonomy" id="28188"/>
    <lineage>
        <taxon>Bacteria</taxon>
        <taxon>Pseudomonadati</taxon>
        <taxon>Bacteroidota</taxon>
        <taxon>Flavobacteriia</taxon>
        <taxon>Flavobacteriales</taxon>
        <taxon>Flavobacteriaceae</taxon>
        <taxon>Capnocytophaga</taxon>
    </lineage>
</organism>
<evidence type="ECO:0000313" key="1">
    <source>
        <dbReference type="EMBL" id="CEN38577.1"/>
    </source>
</evidence>
<gene>
    <name evidence="1" type="ORF">CCAN12_730088</name>
</gene>
<proteinExistence type="predicted"/>
<protein>
    <submittedName>
        <fullName evidence="1">Uncharacterized protein</fullName>
    </submittedName>
</protein>